<name>U3GW70_9CORY</name>
<evidence type="ECO:0000313" key="1">
    <source>
        <dbReference type="EMBL" id="AGU15785.1"/>
    </source>
</evidence>
<proteinExistence type="predicted"/>
<evidence type="ECO:0000313" key="2">
    <source>
        <dbReference type="Proteomes" id="UP000016943"/>
    </source>
</evidence>
<organism evidence="1 2">
    <name type="scientific">Corynebacterium argentoratense DSM 44202</name>
    <dbReference type="NCBI Taxonomy" id="1348662"/>
    <lineage>
        <taxon>Bacteria</taxon>
        <taxon>Bacillati</taxon>
        <taxon>Actinomycetota</taxon>
        <taxon>Actinomycetes</taxon>
        <taxon>Mycobacteriales</taxon>
        <taxon>Corynebacteriaceae</taxon>
        <taxon>Corynebacterium</taxon>
    </lineage>
</organism>
<dbReference type="AlphaFoldDB" id="U3GW70"/>
<dbReference type="Pfam" id="PF11209">
    <property type="entry name" value="LmeA"/>
    <property type="match status" value="1"/>
</dbReference>
<dbReference type="KEGG" id="caz:CARG_08415"/>
<dbReference type="EMBL" id="CP006365">
    <property type="protein sequence ID" value="AGU15785.1"/>
    <property type="molecule type" value="Genomic_DNA"/>
</dbReference>
<accession>U3GW70</accession>
<dbReference type="Proteomes" id="UP000016943">
    <property type="component" value="Chromosome"/>
</dbReference>
<dbReference type="PATRIC" id="fig|1348662.3.peg.1659"/>
<protein>
    <recommendedName>
        <fullName evidence="3">DUF2993 domain-containing protein</fullName>
    </recommendedName>
</protein>
<dbReference type="HOGENOM" id="CLU_036478_0_0_11"/>
<dbReference type="STRING" id="1348662.CARG_08415"/>
<dbReference type="OrthoDB" id="4417239at2"/>
<sequence length="272" mass="29474">MVYQGSAGRHGRAWGTNNNVKKYQIALLSIAALGALGWLVDTGISTTFEHRLSTQLEDSFNLEVEPAVYIGGFPYLLAAATGDIPMMSSEVLDVDVPGFGMMNSRTELRTIEVTPEQVFSGDYTGADVEIAKRTLRLDGVALGAQLGITDLDITNPKDISPQASPQAQAQLKGTPVGFDQPVVVLVDLRIHNAEITMRPVSIIDSPDMEQAQDPESVRTKIMNSFTWSVDSRDLPLLKQASQVVCGGGSIFISSELRQVQFRPELLSPVGVR</sequence>
<gene>
    <name evidence="1" type="ORF">CARG_08415</name>
</gene>
<dbReference type="eggNOG" id="ENOG5031BYD">
    <property type="taxonomic scope" value="Bacteria"/>
</dbReference>
<keyword evidence="2" id="KW-1185">Reference proteome</keyword>
<reference evidence="1 2" key="1">
    <citation type="journal article" date="2013" name="Genome Announc.">
        <title>Whole-Genome Sequence of the Clinical Strain Corynebacterium argentoratense DSM 44202, Isolated from a Human Throat Specimen.</title>
        <authorList>
            <person name="Bomholt C."/>
            <person name="Glaub A."/>
            <person name="Gravermann K."/>
            <person name="Albersmeier A."/>
            <person name="Brinkrolf K."/>
            <person name="Ruckert C."/>
            <person name="Tauch A."/>
        </authorList>
    </citation>
    <scope>NUCLEOTIDE SEQUENCE [LARGE SCALE GENOMIC DNA]</scope>
    <source>
        <strain evidence="1">DSM 44202</strain>
    </source>
</reference>
<dbReference type="InterPro" id="IPR021373">
    <property type="entry name" value="DUF2993"/>
</dbReference>
<evidence type="ECO:0008006" key="3">
    <source>
        <dbReference type="Google" id="ProtNLM"/>
    </source>
</evidence>